<dbReference type="RefSeq" id="WP_046822274.1">
    <property type="nucleotide sequence ID" value="NZ_LBBT01000108.1"/>
</dbReference>
<dbReference type="PATRIC" id="fig|1629550.3.peg.411"/>
<feature type="binding site" evidence="8">
    <location>
        <position position="454"/>
    </location>
    <ligand>
        <name>Fe cation</name>
        <dbReference type="ChEBI" id="CHEBI:24875"/>
    </ligand>
</feature>
<dbReference type="GO" id="GO:0030313">
    <property type="term" value="C:cell envelope"/>
    <property type="evidence" value="ECO:0007669"/>
    <property type="project" value="UniProtKB-SubCell"/>
</dbReference>
<comment type="cofactor">
    <cofactor evidence="1 8">
        <name>Ni(2+)</name>
        <dbReference type="ChEBI" id="CHEBI:49786"/>
    </cofactor>
</comment>
<dbReference type="Gene3D" id="1.10.645.10">
    <property type="entry name" value="Cytochrome-c3 Hydrogenase, chain B"/>
    <property type="match status" value="1"/>
</dbReference>
<feature type="binding site" evidence="8">
    <location>
        <position position="63"/>
    </location>
    <ligand>
        <name>Ni(2+)</name>
        <dbReference type="ChEBI" id="CHEBI:49786"/>
    </ligand>
</feature>
<dbReference type="PROSITE" id="PS00507">
    <property type="entry name" value="NI_HGENASE_L_1"/>
    <property type="match status" value="1"/>
</dbReference>
<keyword evidence="6 8" id="KW-0479">Metal-binding</keyword>
<keyword evidence="7" id="KW-0560">Oxidoreductase</keyword>
<dbReference type="AlphaFoldDB" id="A0A0M3DL98"/>
<dbReference type="InterPro" id="IPR050867">
    <property type="entry name" value="NiFe/NiFeSe_hydrgnase_LSU"/>
</dbReference>
<comment type="subunit">
    <text evidence="4">Heterodimer of a large and a small subunit.</text>
</comment>
<dbReference type="PANTHER" id="PTHR42958">
    <property type="entry name" value="HYDROGENASE-2 LARGE CHAIN"/>
    <property type="match status" value="1"/>
</dbReference>
<gene>
    <name evidence="9" type="ORF">VN21_04680</name>
</gene>
<evidence type="ECO:0000313" key="10">
    <source>
        <dbReference type="Proteomes" id="UP000034407"/>
    </source>
</evidence>
<proteinExistence type="inferred from homology"/>
<dbReference type="InterPro" id="IPR018194">
    <property type="entry name" value="Ni-dep_hyd_lsu_Ni_BS"/>
</dbReference>
<sequence>MAKIIIDPVSRVSGLLQIEVEIENNKIIDAKSSGMQFRGFETMFKGRHPLDIVRLTPRICGICSTHHATVSSKTLENALNIVPDENGSLIRDLTNGFEFLQNHLRHIYQFVFPDYVELKDINPLYKSGDKEKFDYRLPENINSIVASHYIDSIEYSRLAHKAIAILSGKVPHSHGIFVGGTTTNFDIQKYQEIKSILYKIKNFIQNNLIPDIYIVSKYYSDYFNIGRGYGNLMSTNLFYEDNMPVKYAEGGVIINETIQGLNANNIVENVKYTWVSSENNIVYPKSDPAEVDDNKEDAYSWVNAPRYNSYPMEVGPLARMIISGNYRNSISVMDRLIARVLETEKICKSLEGILQVIKLQRANQNVIEMPKYASGMSLESASRGVLGHFIEIENKVIKNYTIITPSAWNLSPKDNNNLRGPVEEALVGSKIDDIRYAPTIIGRIVRSFDPCLNCAAHITSDKYSGFTIKIV</sequence>
<evidence type="ECO:0000256" key="4">
    <source>
        <dbReference type="ARBA" id="ARBA00011771"/>
    </source>
</evidence>
<dbReference type="Pfam" id="PF00374">
    <property type="entry name" value="NiFeSe_Hases"/>
    <property type="match status" value="2"/>
</dbReference>
<accession>A0A0M3DL98</accession>
<keyword evidence="10" id="KW-1185">Reference proteome</keyword>
<dbReference type="OrthoDB" id="9761717at2"/>
<dbReference type="SUPFAM" id="SSF56762">
    <property type="entry name" value="HydB/Nqo4-like"/>
    <property type="match status" value="1"/>
</dbReference>
<dbReference type="PANTHER" id="PTHR42958:SF2">
    <property type="entry name" value="UPTAKE HYDROGENASE LARGE SUBUNIT"/>
    <property type="match status" value="1"/>
</dbReference>
<evidence type="ECO:0000256" key="1">
    <source>
        <dbReference type="ARBA" id="ARBA00001967"/>
    </source>
</evidence>
<evidence type="ECO:0000256" key="6">
    <source>
        <dbReference type="ARBA" id="ARBA00022723"/>
    </source>
</evidence>
<feature type="binding site" evidence="8">
    <location>
        <position position="402"/>
    </location>
    <ligand>
        <name>Mg(2+)</name>
        <dbReference type="ChEBI" id="CHEBI:18420"/>
    </ligand>
</feature>
<organism evidence="9 10">
    <name type="scientific">Paraclostridium benzoelyticum</name>
    <dbReference type="NCBI Taxonomy" id="1629550"/>
    <lineage>
        <taxon>Bacteria</taxon>
        <taxon>Bacillati</taxon>
        <taxon>Bacillota</taxon>
        <taxon>Clostridia</taxon>
        <taxon>Peptostreptococcales</taxon>
        <taxon>Peptostreptococcaceae</taxon>
        <taxon>Paraclostridium</taxon>
    </lineage>
</organism>
<evidence type="ECO:0000256" key="8">
    <source>
        <dbReference type="PIRSR" id="PIRSR601501-1"/>
    </source>
</evidence>
<reference evidence="9 10" key="1">
    <citation type="submission" date="2015-04" db="EMBL/GenBank/DDBJ databases">
        <title>Microcin producing Clostridium sp. JC272T.</title>
        <authorList>
            <person name="Jyothsna T."/>
            <person name="Sasikala C."/>
            <person name="Ramana C."/>
        </authorList>
    </citation>
    <scope>NUCLEOTIDE SEQUENCE [LARGE SCALE GENOMIC DNA]</scope>
    <source>
        <strain evidence="9 10">JC272</strain>
    </source>
</reference>
<dbReference type="EMBL" id="LBBT01000108">
    <property type="protein sequence ID" value="KKY02157.1"/>
    <property type="molecule type" value="Genomic_DNA"/>
</dbReference>
<evidence type="ECO:0000256" key="3">
    <source>
        <dbReference type="ARBA" id="ARBA00009292"/>
    </source>
</evidence>
<comment type="similarity">
    <text evidence="3">Belongs to the [NiFe]/[NiFeSe] hydrogenase large subunit family.</text>
</comment>
<comment type="caution">
    <text evidence="9">The sequence shown here is derived from an EMBL/GenBank/DDBJ whole genome shotgun (WGS) entry which is preliminary data.</text>
</comment>
<keyword evidence="8" id="KW-0408">Iron</keyword>
<dbReference type="InterPro" id="IPR001501">
    <property type="entry name" value="Ni-dep_hyd_lsu"/>
</dbReference>
<evidence type="ECO:0000256" key="5">
    <source>
        <dbReference type="ARBA" id="ARBA00022596"/>
    </source>
</evidence>
<dbReference type="GO" id="GO:0008901">
    <property type="term" value="F:ferredoxin hydrogenase activity"/>
    <property type="evidence" value="ECO:0007669"/>
    <property type="project" value="InterPro"/>
</dbReference>
<comment type="cofactor">
    <cofactor evidence="8">
        <name>Fe cation</name>
        <dbReference type="ChEBI" id="CHEBI:24875"/>
    </cofactor>
</comment>
<comment type="subcellular location">
    <subcellularLocation>
        <location evidence="2">Cell envelope</location>
    </subcellularLocation>
</comment>
<feature type="binding site" evidence="8">
    <location>
        <position position="63"/>
    </location>
    <ligand>
        <name>Fe cation</name>
        <dbReference type="ChEBI" id="CHEBI:24875"/>
    </ligand>
</feature>
<protein>
    <submittedName>
        <fullName evidence="9">Ni/Fe hydrogenase</fullName>
    </submittedName>
</protein>
<feature type="binding site" evidence="8">
    <location>
        <position position="60"/>
    </location>
    <ligand>
        <name>Ni(2+)</name>
        <dbReference type="ChEBI" id="CHEBI:49786"/>
    </ligand>
</feature>
<feature type="binding site" evidence="8">
    <location>
        <position position="41"/>
    </location>
    <ligand>
        <name>Mg(2+)</name>
        <dbReference type="ChEBI" id="CHEBI:18420"/>
    </ligand>
</feature>
<dbReference type="Proteomes" id="UP000034407">
    <property type="component" value="Unassembled WGS sequence"/>
</dbReference>
<dbReference type="GO" id="GO:0016151">
    <property type="term" value="F:nickel cation binding"/>
    <property type="evidence" value="ECO:0007669"/>
    <property type="project" value="InterPro"/>
</dbReference>
<feature type="binding site" evidence="8">
    <location>
        <position position="457"/>
    </location>
    <ligand>
        <name>Mg(2+)</name>
        <dbReference type="ChEBI" id="CHEBI:18420"/>
    </ligand>
</feature>
<keyword evidence="5 8" id="KW-0533">Nickel</keyword>
<name>A0A0M3DL98_9FIRM</name>
<evidence type="ECO:0000256" key="7">
    <source>
        <dbReference type="ARBA" id="ARBA00023002"/>
    </source>
</evidence>
<evidence type="ECO:0000313" key="9">
    <source>
        <dbReference type="EMBL" id="KKY02157.1"/>
    </source>
</evidence>
<keyword evidence="8" id="KW-0460">Magnesium</keyword>
<evidence type="ECO:0000256" key="2">
    <source>
        <dbReference type="ARBA" id="ARBA00004196"/>
    </source>
</evidence>
<feature type="binding site" evidence="8">
    <location>
        <position position="451"/>
    </location>
    <ligand>
        <name>Ni(2+)</name>
        <dbReference type="ChEBI" id="CHEBI:49786"/>
    </ligand>
</feature>
<dbReference type="InterPro" id="IPR029014">
    <property type="entry name" value="NiFe-Hase_large"/>
</dbReference>